<dbReference type="OrthoDB" id="1907165at2"/>
<accession>A0A2P8HGM4</accession>
<dbReference type="NCBIfam" id="TIGR01646">
    <property type="entry name" value="vgr_GE"/>
    <property type="match status" value="1"/>
</dbReference>
<dbReference type="Pfam" id="PF04717">
    <property type="entry name" value="Phage_base_V"/>
    <property type="match status" value="1"/>
</dbReference>
<feature type="domain" description="Gp5/Type VI secretion system Vgr protein OB-fold" evidence="1">
    <location>
        <begin position="385"/>
        <end position="459"/>
    </location>
</feature>
<dbReference type="AlphaFoldDB" id="A0A2P8HGM4"/>
<organism evidence="2 3">
    <name type="scientific">Chitinophaga niastensis</name>
    <dbReference type="NCBI Taxonomy" id="536980"/>
    <lineage>
        <taxon>Bacteria</taxon>
        <taxon>Pseudomonadati</taxon>
        <taxon>Bacteroidota</taxon>
        <taxon>Chitinophagia</taxon>
        <taxon>Chitinophagales</taxon>
        <taxon>Chitinophagaceae</taxon>
        <taxon>Chitinophaga</taxon>
    </lineage>
</organism>
<evidence type="ECO:0000259" key="1">
    <source>
        <dbReference type="Pfam" id="PF04717"/>
    </source>
</evidence>
<name>A0A2P8HGM4_CHINA</name>
<protein>
    <submittedName>
        <fullName evidence="2">Rhs element Vgr protein</fullName>
    </submittedName>
</protein>
<dbReference type="InterPro" id="IPR006531">
    <property type="entry name" value="Gp5/Vgr_OB"/>
</dbReference>
<dbReference type="SUPFAM" id="SSF69255">
    <property type="entry name" value="gp5 N-terminal domain-like"/>
    <property type="match status" value="1"/>
</dbReference>
<dbReference type="InterPro" id="IPR037026">
    <property type="entry name" value="Vgr_OB-fold_dom_sf"/>
</dbReference>
<gene>
    <name evidence="2" type="ORF">CLV51_10464</name>
</gene>
<dbReference type="Proteomes" id="UP000240971">
    <property type="component" value="Unassembled WGS sequence"/>
</dbReference>
<keyword evidence="3" id="KW-1185">Reference proteome</keyword>
<proteinExistence type="predicted"/>
<comment type="caution">
    <text evidence="2">The sequence shown here is derived from an EMBL/GenBank/DDBJ whole genome shotgun (WGS) entry which is preliminary data.</text>
</comment>
<dbReference type="InterPro" id="IPR006533">
    <property type="entry name" value="T6SS_Vgr_RhsGE"/>
</dbReference>
<dbReference type="EMBL" id="PYAW01000004">
    <property type="protein sequence ID" value="PSL45362.1"/>
    <property type="molecule type" value="Genomic_DNA"/>
</dbReference>
<dbReference type="SUPFAM" id="SSF69279">
    <property type="entry name" value="Phage tail proteins"/>
    <property type="match status" value="1"/>
</dbReference>
<dbReference type="SUPFAM" id="SSF69349">
    <property type="entry name" value="Phage fibre proteins"/>
    <property type="match status" value="1"/>
</dbReference>
<reference evidence="2 3" key="1">
    <citation type="submission" date="2018-03" db="EMBL/GenBank/DDBJ databases">
        <title>Genomic Encyclopedia of Archaeal and Bacterial Type Strains, Phase II (KMG-II): from individual species to whole genera.</title>
        <authorList>
            <person name="Goeker M."/>
        </authorList>
    </citation>
    <scope>NUCLEOTIDE SEQUENCE [LARGE SCALE GENOMIC DNA]</scope>
    <source>
        <strain evidence="2 3">DSM 24859</strain>
    </source>
</reference>
<dbReference type="Gene3D" id="2.40.50.230">
    <property type="entry name" value="Gp5 N-terminal domain"/>
    <property type="match status" value="1"/>
</dbReference>
<evidence type="ECO:0000313" key="3">
    <source>
        <dbReference type="Proteomes" id="UP000240971"/>
    </source>
</evidence>
<sequence length="604" mass="63747">MTAIVPNNVADPTLRYTVTANGTAIQYLFPVISVKIHHELNRISYAEIVLSDGTTAKASTGKIGDFPASDSTYFIPGNTLSITAGYGNSGEDLLFTGVVVTQSIRATDDGFRLVITAKHSAVSMTITKKDAVFMNQTDSAIMSTVISGDGLTGNIESTSAVNELVFQKFATDWDFILSRAEFNGFVVSLPVAGNEIVAGPPLVSGSPVVSVAFGESLIHFDANVSAERQVPSISAAAWDPQTQAMITSNAAEPSLNAQGNITVNTMASALNQTAIQLVSNSPLAQETLQAWANSTLLRMRLETIHGQVSFMGNATVLPNTLITLAGVGARFNGSAYVSAVTHTMVEGVWTSNVKFGLHSKPIFERENFSYSPANGQLPCIQGLQLGTVVAISDDPGAEYRVQVMLASTATGQQGTWARLSTFYATASAGAYFYPEVGDEVVVAFVENDPRFPVIMGSLYSKMKTPPITPADNNNYIKAIYTKSQLKITFDDENKILTIITPGGNSVTLNDQTQEVLLKDQSSNTITMSSSGITINSASDMTLQATGQLKLSAASINVAATNAVEVSGSTISNSAQMTFTATGNTSATLSSSATTTIQGSMVMIN</sequence>
<evidence type="ECO:0000313" key="2">
    <source>
        <dbReference type="EMBL" id="PSL45362.1"/>
    </source>
</evidence>
<dbReference type="RefSeq" id="WP_106529705.1">
    <property type="nucleotide sequence ID" value="NZ_PYAW01000004.1"/>
</dbReference>